<dbReference type="RefSeq" id="WP_119668008.1">
    <property type="nucleotide sequence ID" value="NZ_QXED01000003.1"/>
</dbReference>
<dbReference type="AlphaFoldDB" id="A0A418MBN6"/>
<dbReference type="PANTHER" id="PTHR33933">
    <property type="entry name" value="NUCLEOTIDYLTRANSFERASE"/>
    <property type="match status" value="1"/>
</dbReference>
<proteinExistence type="predicted"/>
<name>A0A418MBN6_9BACT</name>
<feature type="domain" description="Polymerase nucleotidyl transferase" evidence="1">
    <location>
        <begin position="11"/>
        <end position="84"/>
    </location>
</feature>
<dbReference type="GO" id="GO:0016779">
    <property type="term" value="F:nucleotidyltransferase activity"/>
    <property type="evidence" value="ECO:0007669"/>
    <property type="project" value="InterPro"/>
</dbReference>
<accession>A0A418MBN6</accession>
<dbReference type="Pfam" id="PF01909">
    <property type="entry name" value="NTP_transf_2"/>
    <property type="match status" value="1"/>
</dbReference>
<dbReference type="Proteomes" id="UP000283523">
    <property type="component" value="Unassembled WGS sequence"/>
</dbReference>
<dbReference type="OrthoDB" id="1321649at2"/>
<evidence type="ECO:0000313" key="2">
    <source>
        <dbReference type="EMBL" id="RIV23792.1"/>
    </source>
</evidence>
<organism evidence="2 3">
    <name type="scientific">Fibrisoma montanum</name>
    <dbReference type="NCBI Taxonomy" id="2305895"/>
    <lineage>
        <taxon>Bacteria</taxon>
        <taxon>Pseudomonadati</taxon>
        <taxon>Bacteroidota</taxon>
        <taxon>Cytophagia</taxon>
        <taxon>Cytophagales</taxon>
        <taxon>Spirosomataceae</taxon>
        <taxon>Fibrisoma</taxon>
    </lineage>
</organism>
<reference evidence="2 3" key="1">
    <citation type="submission" date="2018-08" db="EMBL/GenBank/DDBJ databases">
        <title>Fibrisoma montanum sp. nov., isolated from Danxia mountain soil.</title>
        <authorList>
            <person name="Huang Y."/>
        </authorList>
    </citation>
    <scope>NUCLEOTIDE SEQUENCE [LARGE SCALE GENOMIC DNA]</scope>
    <source>
        <strain evidence="2 3">HYT19</strain>
    </source>
</reference>
<dbReference type="Gene3D" id="3.30.460.10">
    <property type="entry name" value="Beta Polymerase, domain 2"/>
    <property type="match status" value="1"/>
</dbReference>
<dbReference type="SUPFAM" id="SSF81301">
    <property type="entry name" value="Nucleotidyltransferase"/>
    <property type="match status" value="1"/>
</dbReference>
<gene>
    <name evidence="2" type="ORF">DYU11_12540</name>
</gene>
<evidence type="ECO:0000313" key="3">
    <source>
        <dbReference type="Proteomes" id="UP000283523"/>
    </source>
</evidence>
<dbReference type="InterPro" id="IPR043519">
    <property type="entry name" value="NT_sf"/>
</dbReference>
<keyword evidence="3" id="KW-1185">Reference proteome</keyword>
<dbReference type="CDD" id="cd05403">
    <property type="entry name" value="NT_KNTase_like"/>
    <property type="match status" value="1"/>
</dbReference>
<protein>
    <submittedName>
        <fullName evidence="2">Nucleotidyltransferase domain-containing protein</fullName>
    </submittedName>
</protein>
<dbReference type="InterPro" id="IPR002934">
    <property type="entry name" value="Polymerase_NTP_transf_dom"/>
</dbReference>
<comment type="caution">
    <text evidence="2">The sequence shown here is derived from an EMBL/GenBank/DDBJ whole genome shotgun (WGS) entry which is preliminary data.</text>
</comment>
<dbReference type="InterPro" id="IPR052548">
    <property type="entry name" value="Type_VII_TA_antitoxin"/>
</dbReference>
<evidence type="ECO:0000259" key="1">
    <source>
        <dbReference type="Pfam" id="PF01909"/>
    </source>
</evidence>
<dbReference type="PANTHER" id="PTHR33933:SF1">
    <property type="entry name" value="PROTEIN ADENYLYLTRANSFERASE MNTA-RELATED"/>
    <property type="match status" value="1"/>
</dbReference>
<keyword evidence="2" id="KW-0808">Transferase</keyword>
<dbReference type="EMBL" id="QXED01000003">
    <property type="protein sequence ID" value="RIV23792.1"/>
    <property type="molecule type" value="Genomic_DNA"/>
</dbReference>
<sequence length="107" mass="12380">MDDRVQTIVNDFRAAMQSLYGKRLDRIVLFGSYARGDYHDHSDIDFMLVLKDESISRLEEINRFLAAQSELSLKHNVTVSILPTSYKKYSQSAQPVYYFARLEGILV</sequence>